<dbReference type="AlphaFoldDB" id="A0A1M6JLV5"/>
<name>A0A1M6JLV5_9FIRM</name>
<dbReference type="Proteomes" id="UP000184052">
    <property type="component" value="Unassembled WGS sequence"/>
</dbReference>
<accession>A0A1M6JLV5</accession>
<proteinExistence type="predicted"/>
<organism evidence="1 2">
    <name type="scientific">Dethiosulfatibacter aminovorans DSM 17477</name>
    <dbReference type="NCBI Taxonomy" id="1121476"/>
    <lineage>
        <taxon>Bacteria</taxon>
        <taxon>Bacillati</taxon>
        <taxon>Bacillota</taxon>
        <taxon>Tissierellia</taxon>
        <taxon>Dethiosulfatibacter</taxon>
    </lineage>
</organism>
<evidence type="ECO:0000313" key="1">
    <source>
        <dbReference type="EMBL" id="SHJ47679.1"/>
    </source>
</evidence>
<sequence length="75" mass="8965">MDLKYVYTKATLIPDENNEVGVQLTETRRYVYVLEDDQWILADIERSMYEKAVDIEDMDHVRFENELVEYAGMQL</sequence>
<gene>
    <name evidence="1" type="ORF">SAMN02745751_02652</name>
</gene>
<dbReference type="RefSeq" id="WP_139258019.1">
    <property type="nucleotide sequence ID" value="NZ_FQZL01000022.1"/>
</dbReference>
<dbReference type="EMBL" id="FQZL01000022">
    <property type="protein sequence ID" value="SHJ47679.1"/>
    <property type="molecule type" value="Genomic_DNA"/>
</dbReference>
<dbReference type="STRING" id="1121476.SAMN02745751_02652"/>
<keyword evidence="2" id="KW-1185">Reference proteome</keyword>
<reference evidence="1 2" key="1">
    <citation type="submission" date="2016-11" db="EMBL/GenBank/DDBJ databases">
        <authorList>
            <person name="Jaros S."/>
            <person name="Januszkiewicz K."/>
            <person name="Wedrychowicz H."/>
        </authorList>
    </citation>
    <scope>NUCLEOTIDE SEQUENCE [LARGE SCALE GENOMIC DNA]</scope>
    <source>
        <strain evidence="1 2">DSM 17477</strain>
    </source>
</reference>
<protein>
    <submittedName>
        <fullName evidence="1">Uncharacterized protein</fullName>
    </submittedName>
</protein>
<evidence type="ECO:0000313" key="2">
    <source>
        <dbReference type="Proteomes" id="UP000184052"/>
    </source>
</evidence>